<sequence length="164" mass="18913">RSLEPWAAFHTQQFGTRFDNPQIKVNEVNVSSIYYRLVKLTSLVERIVEEEFQQVETCRMCNSTGHPIDLCPILQEETIEDANTVGGLFGPPSDSYSNMYNRGWTNYPSFAYISQPQTWLPPQFESKPGMSLEDMMKALVANTQQFQQNTQQQIQQFQQSTQAF</sequence>
<feature type="non-terminal residue" evidence="1">
    <location>
        <position position="1"/>
    </location>
</feature>
<evidence type="ECO:0000313" key="1">
    <source>
        <dbReference type="EMBL" id="KAL0448718.1"/>
    </source>
</evidence>
<dbReference type="EMBL" id="JACGWN010000005">
    <property type="protein sequence ID" value="KAL0448718.1"/>
    <property type="molecule type" value="Genomic_DNA"/>
</dbReference>
<reference evidence="1" key="2">
    <citation type="journal article" date="2024" name="Plant">
        <title>Genomic evolution and insights into agronomic trait innovations of Sesamum species.</title>
        <authorList>
            <person name="Miao H."/>
            <person name="Wang L."/>
            <person name="Qu L."/>
            <person name="Liu H."/>
            <person name="Sun Y."/>
            <person name="Le M."/>
            <person name="Wang Q."/>
            <person name="Wei S."/>
            <person name="Zheng Y."/>
            <person name="Lin W."/>
            <person name="Duan Y."/>
            <person name="Cao H."/>
            <person name="Xiong S."/>
            <person name="Wang X."/>
            <person name="Wei L."/>
            <person name="Li C."/>
            <person name="Ma Q."/>
            <person name="Ju M."/>
            <person name="Zhao R."/>
            <person name="Li G."/>
            <person name="Mu C."/>
            <person name="Tian Q."/>
            <person name="Mei H."/>
            <person name="Zhang T."/>
            <person name="Gao T."/>
            <person name="Zhang H."/>
        </authorList>
    </citation>
    <scope>NUCLEOTIDE SEQUENCE</scope>
    <source>
        <strain evidence="1">KEN1</strain>
    </source>
</reference>
<comment type="caution">
    <text evidence="1">The sequence shown here is derived from an EMBL/GenBank/DDBJ whole genome shotgun (WGS) entry which is preliminary data.</text>
</comment>
<proteinExistence type="predicted"/>
<reference evidence="1" key="1">
    <citation type="submission" date="2020-06" db="EMBL/GenBank/DDBJ databases">
        <authorList>
            <person name="Li T."/>
            <person name="Hu X."/>
            <person name="Zhang T."/>
            <person name="Song X."/>
            <person name="Zhang H."/>
            <person name="Dai N."/>
            <person name="Sheng W."/>
            <person name="Hou X."/>
            <person name="Wei L."/>
        </authorList>
    </citation>
    <scope>NUCLEOTIDE SEQUENCE</scope>
    <source>
        <strain evidence="1">KEN1</strain>
        <tissue evidence="1">Leaf</tissue>
    </source>
</reference>
<dbReference type="AlphaFoldDB" id="A0AAW2X4N5"/>
<organism evidence="1">
    <name type="scientific">Sesamum latifolium</name>
    <dbReference type="NCBI Taxonomy" id="2727402"/>
    <lineage>
        <taxon>Eukaryota</taxon>
        <taxon>Viridiplantae</taxon>
        <taxon>Streptophyta</taxon>
        <taxon>Embryophyta</taxon>
        <taxon>Tracheophyta</taxon>
        <taxon>Spermatophyta</taxon>
        <taxon>Magnoliopsida</taxon>
        <taxon>eudicotyledons</taxon>
        <taxon>Gunneridae</taxon>
        <taxon>Pentapetalae</taxon>
        <taxon>asterids</taxon>
        <taxon>lamiids</taxon>
        <taxon>Lamiales</taxon>
        <taxon>Pedaliaceae</taxon>
        <taxon>Sesamum</taxon>
    </lineage>
</organism>
<name>A0AAW2X4N5_9LAMI</name>
<gene>
    <name evidence="1" type="ORF">Slati_1428200</name>
</gene>
<accession>A0AAW2X4N5</accession>
<protein>
    <submittedName>
        <fullName evidence="1">Uncharacterized protein</fullName>
    </submittedName>
</protein>